<dbReference type="PROSITE" id="PS50068">
    <property type="entry name" value="LDLRA_2"/>
    <property type="match status" value="1"/>
</dbReference>
<reference evidence="8" key="1">
    <citation type="submission" date="2020-04" db="EMBL/GenBank/DDBJ databases">
        <authorList>
            <person name="Alioto T."/>
            <person name="Alioto T."/>
            <person name="Gomez Garrido J."/>
        </authorList>
    </citation>
    <scope>NUCLEOTIDE SEQUENCE</scope>
    <source>
        <strain evidence="8">A484AB</strain>
    </source>
</reference>
<evidence type="ECO:0000256" key="7">
    <source>
        <dbReference type="SAM" id="SignalP"/>
    </source>
</evidence>
<feature type="disulfide bond" evidence="4">
    <location>
        <begin position="395"/>
        <end position="407"/>
    </location>
</feature>
<dbReference type="Proteomes" id="UP001152795">
    <property type="component" value="Unassembled WGS sequence"/>
</dbReference>
<dbReference type="SUPFAM" id="SSF57424">
    <property type="entry name" value="LDL receptor-like module"/>
    <property type="match status" value="1"/>
</dbReference>
<dbReference type="CDD" id="cd00112">
    <property type="entry name" value="LDLa"/>
    <property type="match status" value="1"/>
</dbReference>
<dbReference type="Gene3D" id="4.10.400.10">
    <property type="entry name" value="Low-density Lipoprotein Receptor"/>
    <property type="match status" value="1"/>
</dbReference>
<name>A0A6S7G689_PARCT</name>
<feature type="region of interest" description="Disordered" evidence="5">
    <location>
        <begin position="548"/>
        <end position="580"/>
    </location>
</feature>
<evidence type="ECO:0000256" key="2">
    <source>
        <dbReference type="ARBA" id="ARBA00023157"/>
    </source>
</evidence>
<feature type="disulfide bond" evidence="4">
    <location>
        <begin position="402"/>
        <end position="420"/>
    </location>
</feature>
<keyword evidence="9" id="KW-1185">Reference proteome</keyword>
<dbReference type="SUPFAM" id="SSF49854">
    <property type="entry name" value="Spermadhesin, CUB domain"/>
    <property type="match status" value="3"/>
</dbReference>
<feature type="region of interest" description="Disordered" evidence="5">
    <location>
        <begin position="487"/>
        <end position="510"/>
    </location>
</feature>
<keyword evidence="2 4" id="KW-1015">Disulfide bond</keyword>
<organism evidence="8 9">
    <name type="scientific">Paramuricea clavata</name>
    <name type="common">Red gorgonian</name>
    <name type="synonym">Violescent sea-whip</name>
    <dbReference type="NCBI Taxonomy" id="317549"/>
    <lineage>
        <taxon>Eukaryota</taxon>
        <taxon>Metazoa</taxon>
        <taxon>Cnidaria</taxon>
        <taxon>Anthozoa</taxon>
        <taxon>Octocorallia</taxon>
        <taxon>Malacalcyonacea</taxon>
        <taxon>Plexauridae</taxon>
        <taxon>Paramuricea</taxon>
    </lineage>
</organism>
<dbReference type="PANTHER" id="PTHR24251">
    <property type="entry name" value="OVOCHYMASE-RELATED"/>
    <property type="match status" value="1"/>
</dbReference>
<proteinExistence type="predicted"/>
<evidence type="ECO:0000313" key="9">
    <source>
        <dbReference type="Proteomes" id="UP001152795"/>
    </source>
</evidence>
<feature type="transmembrane region" description="Helical" evidence="6">
    <location>
        <begin position="437"/>
        <end position="458"/>
    </location>
</feature>
<dbReference type="SMART" id="SM00042">
    <property type="entry name" value="CUB"/>
    <property type="match status" value="3"/>
</dbReference>
<feature type="compositionally biased region" description="Basic residues" evidence="5">
    <location>
        <begin position="553"/>
        <end position="570"/>
    </location>
</feature>
<dbReference type="EMBL" id="CACRXK020000738">
    <property type="protein sequence ID" value="CAB3984432.1"/>
    <property type="molecule type" value="Genomic_DNA"/>
</dbReference>
<dbReference type="CDD" id="cd00041">
    <property type="entry name" value="CUB"/>
    <property type="match status" value="3"/>
</dbReference>
<feature type="chain" id="PRO_5043769872" evidence="7">
    <location>
        <begin position="34"/>
        <end position="580"/>
    </location>
</feature>
<dbReference type="Pfam" id="PF00057">
    <property type="entry name" value="Ldl_recept_a"/>
    <property type="match status" value="1"/>
</dbReference>
<dbReference type="AlphaFoldDB" id="A0A6S7G689"/>
<dbReference type="PROSITE" id="PS01209">
    <property type="entry name" value="LDLRA_1"/>
    <property type="match status" value="1"/>
</dbReference>
<dbReference type="PANTHER" id="PTHR24251:SF40">
    <property type="entry name" value="CUB DOMAIN-CONTAINING PROTEIN"/>
    <property type="match status" value="1"/>
</dbReference>
<comment type="caution">
    <text evidence="3">Lacks conserved residue(s) required for the propagation of feature annotation.</text>
</comment>
<evidence type="ECO:0000256" key="3">
    <source>
        <dbReference type="PROSITE-ProRule" id="PRU00059"/>
    </source>
</evidence>
<feature type="compositionally biased region" description="Polar residues" evidence="5">
    <location>
        <begin position="571"/>
        <end position="580"/>
    </location>
</feature>
<dbReference type="InterPro" id="IPR023415">
    <property type="entry name" value="LDLR_class-A_CS"/>
</dbReference>
<comment type="caution">
    <text evidence="8">The sequence shown here is derived from an EMBL/GenBank/DDBJ whole genome shotgun (WGS) entry which is preliminary data.</text>
</comment>
<feature type="signal peptide" evidence="7">
    <location>
        <begin position="1"/>
        <end position="33"/>
    </location>
</feature>
<dbReference type="Gene3D" id="2.60.120.290">
    <property type="entry name" value="Spermadhesin, CUB domain"/>
    <property type="match status" value="3"/>
</dbReference>
<evidence type="ECO:0000256" key="4">
    <source>
        <dbReference type="PROSITE-ProRule" id="PRU00124"/>
    </source>
</evidence>
<keyword evidence="6" id="KW-0472">Membrane</keyword>
<gene>
    <name evidence="8" type="ORF">PACLA_8A008966</name>
</gene>
<dbReference type="InterPro" id="IPR036055">
    <property type="entry name" value="LDL_receptor-like_sf"/>
</dbReference>
<accession>A0A6S7G689</accession>
<dbReference type="InterPro" id="IPR000859">
    <property type="entry name" value="CUB_dom"/>
</dbReference>
<feature type="disulfide bond" evidence="4">
    <location>
        <begin position="414"/>
        <end position="429"/>
    </location>
</feature>
<dbReference type="OrthoDB" id="5946163at2759"/>
<keyword evidence="6" id="KW-0812">Transmembrane</keyword>
<keyword evidence="6" id="KW-1133">Transmembrane helix</keyword>
<evidence type="ECO:0000256" key="1">
    <source>
        <dbReference type="ARBA" id="ARBA00022737"/>
    </source>
</evidence>
<evidence type="ECO:0000256" key="5">
    <source>
        <dbReference type="SAM" id="MobiDB-lite"/>
    </source>
</evidence>
<sequence length="580" mass="65398">MILESIPSNNAKQSVAVLFTLCVLLFCLHSSKCLLSCDKVYRHTAENGTLLSEENLHFLVPTTCIWEIQVPTGYRIELTVRVFEIKTACCSCKDDYVEFRDGLNSTSPFVGRYCANSRPIRVYSSQNVLRVKYFSSATNHRANLTTVNKFKADYRTICGKFIRESSAVIRSPPLYQNFTSVNRCLFTIAVPYGWIKVTFTNFTVGKSDMCHTDFVMVKETAFVEVKSTTRGYERLCGELKSFYIFSKGRELSLLHQTSQQFKSNFAATFKGTNTSMAPCGGLLTNDAGYIYSYGYPKPYPRAAECVWKIEVRHGYVKLKFLEFNFATARTGCTNGQVEVYDGWSGNSVKIKTACSQPRKLTWLSKSNRLLIKATSKNKEAGMFVLSYKLVEQGLCSAGEFCCTSRQCISQGAVCDGLHDCSDGSDELNCPEKKPSKALYILWVLIVFFASILMVIWLWRTWRRAVHRTVQIRRDQCPEADDYACEVPSQSGAPPTYSEALNHDTPTSPPTYEEALLNDNGGVILEQGNTVRFPARPVSCSRHLLPLRYDSQRRHGRRGNNTRQSHGRHGNNTRQSPLGIV</sequence>
<protein>
    <submittedName>
        <fullName evidence="8">Tolloid 1</fullName>
    </submittedName>
</protein>
<keyword evidence="1" id="KW-0677">Repeat</keyword>
<dbReference type="SMART" id="SM00192">
    <property type="entry name" value="LDLa"/>
    <property type="match status" value="1"/>
</dbReference>
<dbReference type="PROSITE" id="PS01180">
    <property type="entry name" value="CUB"/>
    <property type="match status" value="3"/>
</dbReference>
<evidence type="ECO:0000313" key="8">
    <source>
        <dbReference type="EMBL" id="CAB3984432.1"/>
    </source>
</evidence>
<evidence type="ECO:0000256" key="6">
    <source>
        <dbReference type="SAM" id="Phobius"/>
    </source>
</evidence>
<dbReference type="InterPro" id="IPR002172">
    <property type="entry name" value="LDrepeatLR_classA_rpt"/>
</dbReference>
<dbReference type="InterPro" id="IPR035914">
    <property type="entry name" value="Sperma_CUB_dom_sf"/>
</dbReference>
<dbReference type="Pfam" id="PF00431">
    <property type="entry name" value="CUB"/>
    <property type="match status" value="3"/>
</dbReference>
<feature type="disulfide bond" evidence="3">
    <location>
        <begin position="37"/>
        <end position="64"/>
    </location>
</feature>
<keyword evidence="7" id="KW-0732">Signal</keyword>